<proteinExistence type="predicted"/>
<dbReference type="InterPro" id="IPR036890">
    <property type="entry name" value="HATPase_C_sf"/>
</dbReference>
<dbReference type="RefSeq" id="WP_345570207.1">
    <property type="nucleotide sequence ID" value="NZ_BAABDQ010000022.1"/>
</dbReference>
<evidence type="ECO:0008006" key="7">
    <source>
        <dbReference type="Google" id="ProtNLM"/>
    </source>
</evidence>
<feature type="region of interest" description="Disordered" evidence="4">
    <location>
        <begin position="211"/>
        <end position="254"/>
    </location>
</feature>
<reference evidence="6" key="1">
    <citation type="journal article" date="2019" name="Int. J. Syst. Evol. Microbiol.">
        <title>The Global Catalogue of Microorganisms (GCM) 10K type strain sequencing project: providing services to taxonomists for standard genome sequencing and annotation.</title>
        <authorList>
            <consortium name="The Broad Institute Genomics Platform"/>
            <consortium name="The Broad Institute Genome Sequencing Center for Infectious Disease"/>
            <person name="Wu L."/>
            <person name="Ma J."/>
        </authorList>
    </citation>
    <scope>NUCLEOTIDE SEQUENCE [LARGE SCALE GENOMIC DNA]</scope>
    <source>
        <strain evidence="6">JCM 17326</strain>
    </source>
</reference>
<protein>
    <recommendedName>
        <fullName evidence="7">Histidine kinase/HSP90-like ATPase domain-containing protein</fullName>
    </recommendedName>
</protein>
<evidence type="ECO:0000313" key="6">
    <source>
        <dbReference type="Proteomes" id="UP001500630"/>
    </source>
</evidence>
<dbReference type="EMBL" id="BAABDQ010000022">
    <property type="protein sequence ID" value="GAA3585890.1"/>
    <property type="molecule type" value="Genomic_DNA"/>
</dbReference>
<keyword evidence="3" id="KW-0902">Two-component regulatory system</keyword>
<sequence>MTLKADLGVKVKARLHPPVSRPRRDEWSGAEVARVVPRPLGEGLGGPPGELLDDEGGLGGGLTVVAARAREMSDADLVQVLLPDPTGQTLIVEVAEGEGSDELLGAALYVPATPAGLVPEPVIEHVLAVLREALSNVVRHSHATRAEVSVVVTAGSFALVVTDDGVGPGESGRRSGLRNIEERAARLGGTTPGGVARWGRDAAALVRPPATYGRASFPGQAAGRSRPERSSASGIYRQRTCARRAGHPAATSGG</sequence>
<name>A0ABP6YLQ4_9ACTN</name>
<organism evidence="5 6">
    <name type="scientific">Nonomuraea rosea</name>
    <dbReference type="NCBI Taxonomy" id="638574"/>
    <lineage>
        <taxon>Bacteria</taxon>
        <taxon>Bacillati</taxon>
        <taxon>Actinomycetota</taxon>
        <taxon>Actinomycetes</taxon>
        <taxon>Streptosporangiales</taxon>
        <taxon>Streptosporangiaceae</taxon>
        <taxon>Nonomuraea</taxon>
    </lineage>
</organism>
<comment type="caution">
    <text evidence="5">The sequence shown here is derived from an EMBL/GenBank/DDBJ whole genome shotgun (WGS) entry which is preliminary data.</text>
</comment>
<dbReference type="PANTHER" id="PTHR24421:SF56">
    <property type="entry name" value="OXYGEN SENSOR HISTIDINE KINASE RESPONSE REGULATOR DOST"/>
    <property type="match status" value="1"/>
</dbReference>
<evidence type="ECO:0000313" key="5">
    <source>
        <dbReference type="EMBL" id="GAA3585890.1"/>
    </source>
</evidence>
<gene>
    <name evidence="5" type="ORF">GCM10022419_079940</name>
</gene>
<evidence type="ECO:0000256" key="1">
    <source>
        <dbReference type="ARBA" id="ARBA00022679"/>
    </source>
</evidence>
<evidence type="ECO:0000256" key="4">
    <source>
        <dbReference type="SAM" id="MobiDB-lite"/>
    </source>
</evidence>
<dbReference type="Gene3D" id="3.30.565.10">
    <property type="entry name" value="Histidine kinase-like ATPase, C-terminal domain"/>
    <property type="match status" value="1"/>
</dbReference>
<keyword evidence="1" id="KW-0808">Transferase</keyword>
<dbReference type="InterPro" id="IPR050482">
    <property type="entry name" value="Sensor_HK_TwoCompSys"/>
</dbReference>
<dbReference type="CDD" id="cd16917">
    <property type="entry name" value="HATPase_UhpB-NarQ-NarX-like"/>
    <property type="match status" value="1"/>
</dbReference>
<dbReference type="Proteomes" id="UP001500630">
    <property type="component" value="Unassembled WGS sequence"/>
</dbReference>
<keyword evidence="2" id="KW-0418">Kinase</keyword>
<dbReference type="PANTHER" id="PTHR24421">
    <property type="entry name" value="NITRATE/NITRITE SENSOR PROTEIN NARX-RELATED"/>
    <property type="match status" value="1"/>
</dbReference>
<evidence type="ECO:0000256" key="2">
    <source>
        <dbReference type="ARBA" id="ARBA00022777"/>
    </source>
</evidence>
<dbReference type="SUPFAM" id="SSF55874">
    <property type="entry name" value="ATPase domain of HSP90 chaperone/DNA topoisomerase II/histidine kinase"/>
    <property type="match status" value="1"/>
</dbReference>
<evidence type="ECO:0000256" key="3">
    <source>
        <dbReference type="ARBA" id="ARBA00023012"/>
    </source>
</evidence>
<keyword evidence="6" id="KW-1185">Reference proteome</keyword>
<accession>A0ABP6YLQ4</accession>